<dbReference type="SUPFAM" id="SSF54427">
    <property type="entry name" value="NTF2-like"/>
    <property type="match status" value="1"/>
</dbReference>
<name>A0A418MBX3_9BACT</name>
<evidence type="ECO:0000256" key="1">
    <source>
        <dbReference type="SAM" id="SignalP"/>
    </source>
</evidence>
<dbReference type="Proteomes" id="UP000283523">
    <property type="component" value="Unassembled WGS sequence"/>
</dbReference>
<protein>
    <submittedName>
        <fullName evidence="3">SgcJ/EcaC family oxidoreductase</fullName>
    </submittedName>
</protein>
<dbReference type="InterPro" id="IPR032710">
    <property type="entry name" value="NTF2-like_dom_sf"/>
</dbReference>
<proteinExistence type="predicted"/>
<accession>A0A418MBX3</accession>
<evidence type="ECO:0000313" key="3">
    <source>
        <dbReference type="EMBL" id="RIV23871.1"/>
    </source>
</evidence>
<feature type="signal peptide" evidence="1">
    <location>
        <begin position="1"/>
        <end position="22"/>
    </location>
</feature>
<keyword evidence="1" id="KW-0732">Signal</keyword>
<feature type="domain" description="DUF4440" evidence="2">
    <location>
        <begin position="36"/>
        <end position="151"/>
    </location>
</feature>
<reference evidence="3 4" key="1">
    <citation type="submission" date="2018-08" db="EMBL/GenBank/DDBJ databases">
        <title>Fibrisoma montanum sp. nov., isolated from Danxia mountain soil.</title>
        <authorList>
            <person name="Huang Y."/>
        </authorList>
    </citation>
    <scope>NUCLEOTIDE SEQUENCE [LARGE SCALE GENOMIC DNA]</scope>
    <source>
        <strain evidence="3 4">HYT19</strain>
    </source>
</reference>
<organism evidence="3 4">
    <name type="scientific">Fibrisoma montanum</name>
    <dbReference type="NCBI Taxonomy" id="2305895"/>
    <lineage>
        <taxon>Bacteria</taxon>
        <taxon>Pseudomonadati</taxon>
        <taxon>Bacteroidota</taxon>
        <taxon>Cytophagia</taxon>
        <taxon>Cytophagales</taxon>
        <taxon>Spirosomataceae</taxon>
        <taxon>Fibrisoma</taxon>
    </lineage>
</organism>
<evidence type="ECO:0000313" key="4">
    <source>
        <dbReference type="Proteomes" id="UP000283523"/>
    </source>
</evidence>
<keyword evidence="4" id="KW-1185">Reference proteome</keyword>
<dbReference type="InterPro" id="IPR011944">
    <property type="entry name" value="Steroid_delta5-4_isomerase"/>
</dbReference>
<feature type="chain" id="PRO_5019587145" evidence="1">
    <location>
        <begin position="23"/>
        <end position="167"/>
    </location>
</feature>
<dbReference type="Gene3D" id="3.10.450.50">
    <property type="match status" value="1"/>
</dbReference>
<dbReference type="OrthoDB" id="2887901at2"/>
<dbReference type="NCBIfam" id="TIGR02246">
    <property type="entry name" value="SgcJ/EcaC family oxidoreductase"/>
    <property type="match status" value="1"/>
</dbReference>
<comment type="caution">
    <text evidence="3">The sequence shown here is derived from an EMBL/GenBank/DDBJ whole genome shotgun (WGS) entry which is preliminary data.</text>
</comment>
<dbReference type="EMBL" id="QXED01000003">
    <property type="protein sequence ID" value="RIV23871.1"/>
    <property type="molecule type" value="Genomic_DNA"/>
</dbReference>
<evidence type="ECO:0000259" key="2">
    <source>
        <dbReference type="Pfam" id="PF14534"/>
    </source>
</evidence>
<sequence>MNVFYLFTISFSLSFTFSSLHAQSKADTLALQTIISSETEAWNQGDAVAYSRHFAQDGTFTNIAGMFMTGHPTFLKRHDDIFKGIFYKTVLQQTIVSMRFIHPDVATVETLCRVTGFTGTGPAVPAQLDAKGRLHTRLLQVLVRQAGAWQIVSYHNVDVKPGVPIPE</sequence>
<gene>
    <name evidence="3" type="ORF">DYU11_12970</name>
</gene>
<dbReference type="AlphaFoldDB" id="A0A418MBX3"/>
<dbReference type="Pfam" id="PF14534">
    <property type="entry name" value="DUF4440"/>
    <property type="match status" value="1"/>
</dbReference>
<dbReference type="InterPro" id="IPR027843">
    <property type="entry name" value="DUF4440"/>
</dbReference>
<dbReference type="RefSeq" id="WP_119668087.1">
    <property type="nucleotide sequence ID" value="NZ_QXED01000003.1"/>
</dbReference>